<dbReference type="Gene3D" id="1.10.10.10">
    <property type="entry name" value="Winged helix-like DNA-binding domain superfamily/Winged helix DNA-binding domain"/>
    <property type="match status" value="1"/>
</dbReference>
<dbReference type="GO" id="GO:0006352">
    <property type="term" value="P:DNA-templated transcription initiation"/>
    <property type="evidence" value="ECO:0007669"/>
    <property type="project" value="InterPro"/>
</dbReference>
<accession>N2BHG7</accession>
<sequence length="178" mass="20479">MTKAELAECIDAYGTDIYSFCAYLTGSRQEAEDLYQDTFLKVVELHETIKTDRNPKNYLLAVAVRIWKNKKRKFAWRKRIAQIQTLTEDKEIQSCAGIEQSAEAQYLHNADIQAVRTAVAALPHRYRAVVLLYYMEGMAVAQIAAVMKIPEGTVKSRLYHARRILEKELEVVLNEKRP</sequence>
<dbReference type="GO" id="GO:0016987">
    <property type="term" value="F:sigma factor activity"/>
    <property type="evidence" value="ECO:0007669"/>
    <property type="project" value="UniProtKB-KW"/>
</dbReference>
<comment type="similarity">
    <text evidence="1">Belongs to the sigma-70 factor family. ECF subfamily.</text>
</comment>
<evidence type="ECO:0000259" key="5">
    <source>
        <dbReference type="Pfam" id="PF04542"/>
    </source>
</evidence>
<dbReference type="SUPFAM" id="SSF88946">
    <property type="entry name" value="Sigma2 domain of RNA polymerase sigma factors"/>
    <property type="match status" value="1"/>
</dbReference>
<proteinExistence type="inferred from homology"/>
<keyword evidence="4" id="KW-0804">Transcription</keyword>
<dbReference type="EMBL" id="AQFT01000009">
    <property type="protein sequence ID" value="EMZ37938.1"/>
    <property type="molecule type" value="Genomic_DNA"/>
</dbReference>
<dbReference type="GO" id="GO:0003677">
    <property type="term" value="F:DNA binding"/>
    <property type="evidence" value="ECO:0007669"/>
    <property type="project" value="InterPro"/>
</dbReference>
<dbReference type="InterPro" id="IPR013249">
    <property type="entry name" value="RNA_pol_sigma70_r4_t2"/>
</dbReference>
<keyword evidence="8" id="KW-1185">Reference proteome</keyword>
<reference evidence="7 8" key="1">
    <citation type="journal article" date="2014" name="Genome Announc.">
        <title>Draft genome sequences of the altered schaedler flora, a defined bacterial community from gnotobiotic mice.</title>
        <authorList>
            <person name="Wannemuehler M.J."/>
            <person name="Overstreet A.M."/>
            <person name="Ward D.V."/>
            <person name="Phillips G.J."/>
        </authorList>
    </citation>
    <scope>NUCLEOTIDE SEQUENCE [LARGE SCALE GENOMIC DNA]</scope>
    <source>
        <strain evidence="7 8">ASF492</strain>
    </source>
</reference>
<protein>
    <submittedName>
        <fullName evidence="7">Sigma-70 family RNA polymerase sigma factor</fullName>
    </submittedName>
</protein>
<gene>
    <name evidence="7" type="ORF">C823_00262</name>
</gene>
<dbReference type="InterPro" id="IPR039425">
    <property type="entry name" value="RNA_pol_sigma-70-like"/>
</dbReference>
<dbReference type="AlphaFoldDB" id="N2BHG7"/>
<dbReference type="InterPro" id="IPR007627">
    <property type="entry name" value="RNA_pol_sigma70_r2"/>
</dbReference>
<dbReference type="InterPro" id="IPR014284">
    <property type="entry name" value="RNA_pol_sigma-70_dom"/>
</dbReference>
<feature type="domain" description="RNA polymerase sigma-70 region 2" evidence="5">
    <location>
        <begin position="10"/>
        <end position="76"/>
    </location>
</feature>
<dbReference type="Pfam" id="PF08281">
    <property type="entry name" value="Sigma70_r4_2"/>
    <property type="match status" value="1"/>
</dbReference>
<dbReference type="OrthoDB" id="9795666at2"/>
<dbReference type="NCBIfam" id="TIGR02937">
    <property type="entry name" value="sigma70-ECF"/>
    <property type="match status" value="1"/>
</dbReference>
<dbReference type="eggNOG" id="COG1595">
    <property type="taxonomic scope" value="Bacteria"/>
</dbReference>
<dbReference type="Proteomes" id="UP000012589">
    <property type="component" value="Unassembled WGS sequence"/>
</dbReference>
<evidence type="ECO:0000259" key="6">
    <source>
        <dbReference type="Pfam" id="PF08281"/>
    </source>
</evidence>
<evidence type="ECO:0000256" key="1">
    <source>
        <dbReference type="ARBA" id="ARBA00010641"/>
    </source>
</evidence>
<name>N2BHG7_9FIRM</name>
<dbReference type="InterPro" id="IPR013325">
    <property type="entry name" value="RNA_pol_sigma_r2"/>
</dbReference>
<evidence type="ECO:0000313" key="8">
    <source>
        <dbReference type="Proteomes" id="UP000012589"/>
    </source>
</evidence>
<evidence type="ECO:0000256" key="2">
    <source>
        <dbReference type="ARBA" id="ARBA00023015"/>
    </source>
</evidence>
<dbReference type="InterPro" id="IPR036388">
    <property type="entry name" value="WH-like_DNA-bd_sf"/>
</dbReference>
<dbReference type="SUPFAM" id="SSF88659">
    <property type="entry name" value="Sigma3 and sigma4 domains of RNA polymerase sigma factors"/>
    <property type="match status" value="1"/>
</dbReference>
<dbReference type="PANTHER" id="PTHR43133:SF60">
    <property type="entry name" value="RNA POLYMERASE SIGMA FACTOR SIGV"/>
    <property type="match status" value="1"/>
</dbReference>
<dbReference type="STRING" id="1235802.C823_00262"/>
<dbReference type="Gene3D" id="1.10.1740.10">
    <property type="match status" value="1"/>
</dbReference>
<keyword evidence="3" id="KW-0731">Sigma factor</keyword>
<dbReference type="InterPro" id="IPR013324">
    <property type="entry name" value="RNA_pol_sigma_r3/r4-like"/>
</dbReference>
<organism evidence="7 8">
    <name type="scientific">Eubacterium plexicaudatum ASF492</name>
    <dbReference type="NCBI Taxonomy" id="1235802"/>
    <lineage>
        <taxon>Bacteria</taxon>
        <taxon>Bacillati</taxon>
        <taxon>Bacillota</taxon>
        <taxon>Clostridia</taxon>
        <taxon>Eubacteriales</taxon>
        <taxon>Eubacteriaceae</taxon>
        <taxon>Eubacterium</taxon>
    </lineage>
</organism>
<dbReference type="Pfam" id="PF04542">
    <property type="entry name" value="Sigma70_r2"/>
    <property type="match status" value="1"/>
</dbReference>
<dbReference type="HOGENOM" id="CLU_047691_3_1_9"/>
<feature type="domain" description="RNA polymerase sigma factor 70 region 4 type 2" evidence="6">
    <location>
        <begin position="113"/>
        <end position="163"/>
    </location>
</feature>
<dbReference type="CDD" id="cd06171">
    <property type="entry name" value="Sigma70_r4"/>
    <property type="match status" value="1"/>
</dbReference>
<evidence type="ECO:0000256" key="3">
    <source>
        <dbReference type="ARBA" id="ARBA00023082"/>
    </source>
</evidence>
<evidence type="ECO:0000313" key="7">
    <source>
        <dbReference type="EMBL" id="EMZ37938.1"/>
    </source>
</evidence>
<evidence type="ECO:0000256" key="4">
    <source>
        <dbReference type="ARBA" id="ARBA00023163"/>
    </source>
</evidence>
<comment type="caution">
    <text evidence="7">The sequence shown here is derived from an EMBL/GenBank/DDBJ whole genome shotgun (WGS) entry which is preliminary data.</text>
</comment>
<dbReference type="PATRIC" id="fig|1235802.3.peg.275"/>
<keyword evidence="2" id="KW-0805">Transcription regulation</keyword>
<dbReference type="PANTHER" id="PTHR43133">
    <property type="entry name" value="RNA POLYMERASE ECF-TYPE SIGMA FACTO"/>
    <property type="match status" value="1"/>
</dbReference>